<evidence type="ECO:0000259" key="10">
    <source>
        <dbReference type="Pfam" id="PF00482"/>
    </source>
</evidence>
<comment type="caution">
    <text evidence="11">The sequence shown here is derived from an EMBL/GenBank/DDBJ whole genome shotgun (WGS) entry which is preliminary data.</text>
</comment>
<evidence type="ECO:0000256" key="3">
    <source>
        <dbReference type="ARBA" id="ARBA00022448"/>
    </source>
</evidence>
<dbReference type="PANTHER" id="PTHR30012">
    <property type="entry name" value="GENERAL SECRETION PATHWAY PROTEIN"/>
    <property type="match status" value="1"/>
</dbReference>
<organism evidence="11 12">
    <name type="scientific">Antiquaquibacter oligotrophicus</name>
    <dbReference type="NCBI Taxonomy" id="2880260"/>
    <lineage>
        <taxon>Bacteria</taxon>
        <taxon>Bacillati</taxon>
        <taxon>Actinomycetota</taxon>
        <taxon>Actinomycetes</taxon>
        <taxon>Micrococcales</taxon>
        <taxon>Microbacteriaceae</taxon>
        <taxon>Antiquaquibacter</taxon>
    </lineage>
</organism>
<dbReference type="PRINTS" id="PR00812">
    <property type="entry name" value="BCTERIALGSPF"/>
</dbReference>
<evidence type="ECO:0000256" key="4">
    <source>
        <dbReference type="ARBA" id="ARBA00022475"/>
    </source>
</evidence>
<evidence type="ECO:0000256" key="2">
    <source>
        <dbReference type="ARBA" id="ARBA00005745"/>
    </source>
</evidence>
<evidence type="ECO:0000256" key="1">
    <source>
        <dbReference type="ARBA" id="ARBA00004651"/>
    </source>
</evidence>
<keyword evidence="12" id="KW-1185">Reference proteome</keyword>
<accession>A0ABT6KJP3</accession>
<proteinExistence type="inferred from homology"/>
<protein>
    <submittedName>
        <fullName evidence="11">Type IV pilus assembly protein PilC</fullName>
    </submittedName>
</protein>
<dbReference type="Proteomes" id="UP001160142">
    <property type="component" value="Unassembled WGS sequence"/>
</dbReference>
<dbReference type="Gene3D" id="1.20.81.30">
    <property type="entry name" value="Type II secretion system (T2SS), domain F"/>
    <property type="match status" value="2"/>
</dbReference>
<name>A0ABT6KJP3_9MICO</name>
<dbReference type="InterPro" id="IPR003004">
    <property type="entry name" value="GspF/PilC"/>
</dbReference>
<reference evidence="11 12" key="1">
    <citation type="submission" date="2023-04" db="EMBL/GenBank/DDBJ databases">
        <title>Genome Encyclopedia of Bacteria and Archaea VI: Functional Genomics of Type Strains.</title>
        <authorList>
            <person name="Whitman W."/>
        </authorList>
    </citation>
    <scope>NUCLEOTIDE SEQUENCE [LARGE SCALE GENOMIC DNA]</scope>
    <source>
        <strain evidence="11 12">SG_E_30_P1</strain>
    </source>
</reference>
<feature type="transmembrane region" description="Helical" evidence="9">
    <location>
        <begin position="178"/>
        <end position="200"/>
    </location>
</feature>
<dbReference type="RefSeq" id="WP_322132268.1">
    <property type="nucleotide sequence ID" value="NZ_CP085036.1"/>
</dbReference>
<dbReference type="InterPro" id="IPR018076">
    <property type="entry name" value="T2SS_GspF_dom"/>
</dbReference>
<evidence type="ECO:0000256" key="8">
    <source>
        <dbReference type="RuleBase" id="RU003923"/>
    </source>
</evidence>
<feature type="transmembrane region" description="Helical" evidence="9">
    <location>
        <begin position="220"/>
        <end position="246"/>
    </location>
</feature>
<evidence type="ECO:0000256" key="9">
    <source>
        <dbReference type="SAM" id="Phobius"/>
    </source>
</evidence>
<keyword evidence="3 8" id="KW-0813">Transport</keyword>
<evidence type="ECO:0000256" key="5">
    <source>
        <dbReference type="ARBA" id="ARBA00022692"/>
    </source>
</evidence>
<evidence type="ECO:0000256" key="7">
    <source>
        <dbReference type="ARBA" id="ARBA00023136"/>
    </source>
</evidence>
<feature type="domain" description="Type II secretion system protein GspF" evidence="10">
    <location>
        <begin position="281"/>
        <end position="403"/>
    </location>
</feature>
<keyword evidence="6 9" id="KW-1133">Transmembrane helix</keyword>
<sequence length="414" mass="44271">MSTATAARTYEYRARDGKGKVVKGRVEAGSESAVIARLAGMGVAPLSIREVGTGTGLQTEITLAGFERGVGLKDLAIMSRQMSTMISAGLSILQTLNILASQTENKKLAKTLGEVRSDVERGNSLSDSFARHERVFPPLMINLIRAGETGGFLEKSTDAIAMNFEKEVALRNKVKAALTYPVIVLVMAIVGVILMLAFIVPVFAKMYGDLGGQLPLPTQILVTLSGAMVWLAPTLAVLIVAFSIWWSRNKHKESVREVVDPIKLKLPVFGTLTAKIAIARFARNFSTMIGSGVPILRSLSIVGETSGNMVIQKALLRVQESVRTGGTVAAPLLSEPVFPAMVTQMMAVGEDAGALEPMLEKIAVFYDSEVEAMTDQLTALIEPLMIAFLGIVIGGMIVALYMPMFGIIGEVQGA</sequence>
<keyword evidence="5 8" id="KW-0812">Transmembrane</keyword>
<keyword evidence="7 9" id="KW-0472">Membrane</keyword>
<dbReference type="PANTHER" id="PTHR30012:SF0">
    <property type="entry name" value="TYPE II SECRETION SYSTEM PROTEIN F-RELATED"/>
    <property type="match status" value="1"/>
</dbReference>
<dbReference type="EMBL" id="JARXVQ010000001">
    <property type="protein sequence ID" value="MDH6179891.1"/>
    <property type="molecule type" value="Genomic_DNA"/>
</dbReference>
<evidence type="ECO:0000256" key="6">
    <source>
        <dbReference type="ARBA" id="ARBA00022989"/>
    </source>
</evidence>
<gene>
    <name evidence="11" type="ORF">M2152_000073</name>
</gene>
<comment type="similarity">
    <text evidence="2 8">Belongs to the GSP F family.</text>
</comment>
<feature type="transmembrane region" description="Helical" evidence="9">
    <location>
        <begin position="384"/>
        <end position="408"/>
    </location>
</feature>
<comment type="subcellular location">
    <subcellularLocation>
        <location evidence="1 8">Cell membrane</location>
        <topology evidence="1 8">Multi-pass membrane protein</topology>
    </subcellularLocation>
</comment>
<feature type="domain" description="Type II secretion system protein GspF" evidence="10">
    <location>
        <begin position="79"/>
        <end position="201"/>
    </location>
</feature>
<dbReference type="Pfam" id="PF00482">
    <property type="entry name" value="T2SSF"/>
    <property type="match status" value="2"/>
</dbReference>
<dbReference type="InterPro" id="IPR042094">
    <property type="entry name" value="T2SS_GspF_sf"/>
</dbReference>
<evidence type="ECO:0000313" key="11">
    <source>
        <dbReference type="EMBL" id="MDH6179891.1"/>
    </source>
</evidence>
<dbReference type="PROSITE" id="PS00874">
    <property type="entry name" value="T2SP_F"/>
    <property type="match status" value="1"/>
</dbReference>
<evidence type="ECO:0000313" key="12">
    <source>
        <dbReference type="Proteomes" id="UP001160142"/>
    </source>
</evidence>
<dbReference type="InterPro" id="IPR001992">
    <property type="entry name" value="T2SS_GspF/T4SS_PilC_CS"/>
</dbReference>
<keyword evidence="4" id="KW-1003">Cell membrane</keyword>